<name>A0A1Y1I9V2_KLENI</name>
<proteinExistence type="predicted"/>
<dbReference type="Proteomes" id="UP000054558">
    <property type="component" value="Unassembled WGS sequence"/>
</dbReference>
<accession>A0A1Y1I9V2</accession>
<organism evidence="2 3">
    <name type="scientific">Klebsormidium nitens</name>
    <name type="common">Green alga</name>
    <name type="synonym">Ulothrix nitens</name>
    <dbReference type="NCBI Taxonomy" id="105231"/>
    <lineage>
        <taxon>Eukaryota</taxon>
        <taxon>Viridiplantae</taxon>
        <taxon>Streptophyta</taxon>
        <taxon>Klebsormidiophyceae</taxon>
        <taxon>Klebsormidiales</taxon>
        <taxon>Klebsormidiaceae</taxon>
        <taxon>Klebsormidium</taxon>
    </lineage>
</organism>
<dbReference type="AlphaFoldDB" id="A0A1Y1I9V2"/>
<reference evidence="2 3" key="1">
    <citation type="journal article" date="2014" name="Nat. Commun.">
        <title>Klebsormidium flaccidum genome reveals primary factors for plant terrestrial adaptation.</title>
        <authorList>
            <person name="Hori K."/>
            <person name="Maruyama F."/>
            <person name="Fujisawa T."/>
            <person name="Togashi T."/>
            <person name="Yamamoto N."/>
            <person name="Seo M."/>
            <person name="Sato S."/>
            <person name="Yamada T."/>
            <person name="Mori H."/>
            <person name="Tajima N."/>
            <person name="Moriyama T."/>
            <person name="Ikeuchi M."/>
            <person name="Watanabe M."/>
            <person name="Wada H."/>
            <person name="Kobayashi K."/>
            <person name="Saito M."/>
            <person name="Masuda T."/>
            <person name="Sasaki-Sekimoto Y."/>
            <person name="Mashiguchi K."/>
            <person name="Awai K."/>
            <person name="Shimojima M."/>
            <person name="Masuda S."/>
            <person name="Iwai M."/>
            <person name="Nobusawa T."/>
            <person name="Narise T."/>
            <person name="Kondo S."/>
            <person name="Saito H."/>
            <person name="Sato R."/>
            <person name="Murakawa M."/>
            <person name="Ihara Y."/>
            <person name="Oshima-Yamada Y."/>
            <person name="Ohtaka K."/>
            <person name="Satoh M."/>
            <person name="Sonobe K."/>
            <person name="Ishii M."/>
            <person name="Ohtani R."/>
            <person name="Kanamori-Sato M."/>
            <person name="Honoki R."/>
            <person name="Miyazaki D."/>
            <person name="Mochizuki H."/>
            <person name="Umetsu J."/>
            <person name="Higashi K."/>
            <person name="Shibata D."/>
            <person name="Kamiya Y."/>
            <person name="Sato N."/>
            <person name="Nakamura Y."/>
            <person name="Tabata S."/>
            <person name="Ida S."/>
            <person name="Kurokawa K."/>
            <person name="Ohta H."/>
        </authorList>
    </citation>
    <scope>NUCLEOTIDE SEQUENCE [LARGE SCALE GENOMIC DNA]</scope>
    <source>
        <strain evidence="2 3">NIES-2285</strain>
    </source>
</reference>
<evidence type="ECO:0000313" key="3">
    <source>
        <dbReference type="Proteomes" id="UP000054558"/>
    </source>
</evidence>
<gene>
    <name evidence="2" type="ORF">KFL_002760060</name>
</gene>
<sequence length="277" mass="29972">MAAFAHMKENAFDFSLLPSSKHAKGLTAEALGADRGATGANIKPSSQPTVQGFLSTGQASPSVFRILQDMGKVSKHMEGLDGLHSFATNTNAEEGKFSRRRTFQELLCTLGDYINGVSSQRHSHHKSRLAAAFQSCTHSRFDDYQRHDGDHAMETVYEEGPDASLASPPPLTPGKRSPAVYLSEISQWDLSPGPSSHTLLWNSPRDGPLASNALLPTSPNTPKPPRPNMFKSGGYLESGVENLAFHQGGLVSPGQYVASHFKGLNLGQGQRKRVRHV</sequence>
<feature type="region of interest" description="Disordered" evidence="1">
    <location>
        <begin position="210"/>
        <end position="229"/>
    </location>
</feature>
<evidence type="ECO:0000313" key="2">
    <source>
        <dbReference type="EMBL" id="GAQ86209.1"/>
    </source>
</evidence>
<protein>
    <submittedName>
        <fullName evidence="2">Uncharacterized protein</fullName>
    </submittedName>
</protein>
<evidence type="ECO:0000256" key="1">
    <source>
        <dbReference type="SAM" id="MobiDB-lite"/>
    </source>
</evidence>
<keyword evidence="3" id="KW-1185">Reference proteome</keyword>
<dbReference type="EMBL" id="DF237225">
    <property type="protein sequence ID" value="GAQ86209.1"/>
    <property type="molecule type" value="Genomic_DNA"/>
</dbReference>